<gene>
    <name evidence="7" type="ORF">WG901_20670</name>
</gene>
<dbReference type="Gene3D" id="3.40.228.10">
    <property type="entry name" value="Dimethylsulfoxide Reductase, domain 2"/>
    <property type="match status" value="1"/>
</dbReference>
<comment type="caution">
    <text evidence="7">The sequence shown here is derived from an EMBL/GenBank/DDBJ whole genome shotgun (WGS) entry which is preliminary data.</text>
</comment>
<evidence type="ECO:0000259" key="5">
    <source>
        <dbReference type="Pfam" id="PF00384"/>
    </source>
</evidence>
<evidence type="ECO:0000313" key="8">
    <source>
        <dbReference type="Proteomes" id="UP001361239"/>
    </source>
</evidence>
<dbReference type="Gene3D" id="2.40.40.20">
    <property type="match status" value="1"/>
</dbReference>
<evidence type="ECO:0000259" key="6">
    <source>
        <dbReference type="Pfam" id="PF01568"/>
    </source>
</evidence>
<dbReference type="Gene3D" id="3.40.50.740">
    <property type="match status" value="1"/>
</dbReference>
<evidence type="ECO:0000256" key="3">
    <source>
        <dbReference type="ARBA" id="ARBA00023004"/>
    </source>
</evidence>
<evidence type="ECO:0000256" key="1">
    <source>
        <dbReference type="ARBA" id="ARBA00010312"/>
    </source>
</evidence>
<dbReference type="RefSeq" id="WP_339589125.1">
    <property type="nucleotide sequence ID" value="NZ_JBBHJZ010000005.1"/>
</dbReference>
<name>A0ABU8S156_9SPHN</name>
<keyword evidence="8" id="KW-1185">Reference proteome</keyword>
<comment type="similarity">
    <text evidence="1">Belongs to the prokaryotic molybdopterin-containing oxidoreductase family.</text>
</comment>
<dbReference type="InterPro" id="IPR050612">
    <property type="entry name" value="Prok_Mopterin_Oxidored"/>
</dbReference>
<evidence type="ECO:0000256" key="2">
    <source>
        <dbReference type="ARBA" id="ARBA00022723"/>
    </source>
</evidence>
<feature type="domain" description="Molybdopterin dinucleotide-binding" evidence="6">
    <location>
        <begin position="377"/>
        <end position="480"/>
    </location>
</feature>
<dbReference type="PANTHER" id="PTHR43742:SF6">
    <property type="entry name" value="OXIDOREDUCTASE YYAE-RELATED"/>
    <property type="match status" value="1"/>
</dbReference>
<dbReference type="InterPro" id="IPR009010">
    <property type="entry name" value="Asp_de-COase-like_dom_sf"/>
</dbReference>
<evidence type="ECO:0000256" key="4">
    <source>
        <dbReference type="ARBA" id="ARBA00023014"/>
    </source>
</evidence>
<dbReference type="SUPFAM" id="SSF50692">
    <property type="entry name" value="ADC-like"/>
    <property type="match status" value="1"/>
</dbReference>
<dbReference type="SUPFAM" id="SSF53706">
    <property type="entry name" value="Formate dehydrogenase/DMSO reductase, domains 1-3"/>
    <property type="match status" value="1"/>
</dbReference>
<proteinExistence type="inferred from homology"/>
<dbReference type="PANTHER" id="PTHR43742">
    <property type="entry name" value="TRIMETHYLAMINE-N-OXIDE REDUCTASE"/>
    <property type="match status" value="1"/>
</dbReference>
<feature type="domain" description="Molybdopterin oxidoreductase" evidence="5">
    <location>
        <begin position="1"/>
        <end position="278"/>
    </location>
</feature>
<keyword evidence="3" id="KW-0408">Iron</keyword>
<protein>
    <submittedName>
        <fullName evidence="7">Molybdopterin dinucleotide binding domain-containing protein</fullName>
    </submittedName>
</protein>
<dbReference type="Proteomes" id="UP001361239">
    <property type="component" value="Unassembled WGS sequence"/>
</dbReference>
<keyword evidence="4" id="KW-0411">Iron-sulfur</keyword>
<dbReference type="InterPro" id="IPR006657">
    <property type="entry name" value="MoPterin_dinucl-bd_dom"/>
</dbReference>
<dbReference type="Pfam" id="PF00384">
    <property type="entry name" value="Molybdopterin"/>
    <property type="match status" value="1"/>
</dbReference>
<evidence type="ECO:0000313" key="7">
    <source>
        <dbReference type="EMBL" id="MEJ5979079.1"/>
    </source>
</evidence>
<dbReference type="InterPro" id="IPR006656">
    <property type="entry name" value="Mopterin_OxRdtase"/>
</dbReference>
<dbReference type="Pfam" id="PF01568">
    <property type="entry name" value="Molydop_binding"/>
    <property type="match status" value="1"/>
</dbReference>
<keyword evidence="2" id="KW-0479">Metal-binding</keyword>
<dbReference type="EMBL" id="JBBHJZ010000005">
    <property type="protein sequence ID" value="MEJ5979079.1"/>
    <property type="molecule type" value="Genomic_DNA"/>
</dbReference>
<organism evidence="7 8">
    <name type="scientific">Novosphingobium anseongense</name>
    <dbReference type="NCBI Taxonomy" id="3133436"/>
    <lineage>
        <taxon>Bacteria</taxon>
        <taxon>Pseudomonadati</taxon>
        <taxon>Pseudomonadota</taxon>
        <taxon>Alphaproteobacteria</taxon>
        <taxon>Sphingomonadales</taxon>
        <taxon>Sphingomonadaceae</taxon>
        <taxon>Novosphingobium</taxon>
    </lineage>
</organism>
<accession>A0ABU8S156</accession>
<reference evidence="7 8" key="1">
    <citation type="submission" date="2024-03" db="EMBL/GenBank/DDBJ databases">
        <authorList>
            <person name="Jo J.-H."/>
        </authorList>
    </citation>
    <scope>NUCLEOTIDE SEQUENCE [LARGE SCALE GENOMIC DNA]</scope>
    <source>
        <strain evidence="7 8">PS1R-30</strain>
    </source>
</reference>
<sequence length="502" mass="55013">MVVVDPRRTETARRYGHLAVRPDSDVWLLTMLLRTVFEETLFDADALDARAHGWRELRDAVAAVPFALAAERCGVSEEAARDLARRFAGARTAACYTRLGTGRGSFSTLTNLMIESLNIVTGRLGQQGGWVIGQGPIELFKVNASPYGTRRSRIGDLPLVLGITPGGSLADEITTPGRGQLRALFCDSGNPVLSYPRGDRLEAALDQLDLMVSFDLYVTETTRWSHYVLPSTTFFERSDLNELWGANAPRPWVQYSPPVIEPQGEARGEYEIYAAILRRMGLPGPLAMLGSAANPDPGPIEAADALLRNGPWGGEGGLSVAKLADEHRHGLRYMDRVDAEATIDLIHYEDHKARLWGEVHEAEFARLVAAREPRGELRLFGRRRLQSLNSWMHNSERLTRGDLFSLQVHPHDAQRFGVADGQSVKVTSASNALVVVAEVTDEVMPGSVCYPHGWGHRGGGWQRANAIGGANINLLASDDPADWEQVSGMCLLDGIPVRLEPA</sequence>